<dbReference type="EMBL" id="NBIU01000016">
    <property type="protein sequence ID" value="PZT47972.1"/>
    <property type="molecule type" value="Genomic_DNA"/>
</dbReference>
<accession>A0A2W6MU93</accession>
<comment type="caution">
    <text evidence="1">The sequence shown here is derived from an EMBL/GenBank/DDBJ whole genome shotgun (WGS) entry which is preliminary data.</text>
</comment>
<sequence>MFEATINACKNESINLSKSLIQLLKDEGISANYAEFSLEDSGIYFILPNGDKIKVLFYQAKIQESAFKSKGDPFVHLFSCEEVRENLANEEFRAIYKTELKFFLGVYSHRVQTKFFYNKPLELCPSCKQKLLGKSLKEFMEG</sequence>
<name>A0A2W6MU93_9HELI</name>
<evidence type="ECO:0000313" key="2">
    <source>
        <dbReference type="Proteomes" id="UP000249746"/>
    </source>
</evidence>
<dbReference type="OrthoDB" id="5323251at2"/>
<protein>
    <submittedName>
        <fullName evidence="1">Uncharacterized protein</fullName>
    </submittedName>
</protein>
<dbReference type="RefSeq" id="WP_111229940.1">
    <property type="nucleotide sequence ID" value="NZ_NBIU01000016.1"/>
</dbReference>
<gene>
    <name evidence="1" type="ORF">B6S12_06180</name>
</gene>
<organism evidence="1 2">
    <name type="scientific">Helicobacter valdiviensis</name>
    <dbReference type="NCBI Taxonomy" id="1458358"/>
    <lineage>
        <taxon>Bacteria</taxon>
        <taxon>Pseudomonadati</taxon>
        <taxon>Campylobacterota</taxon>
        <taxon>Epsilonproteobacteria</taxon>
        <taxon>Campylobacterales</taxon>
        <taxon>Helicobacteraceae</taxon>
        <taxon>Helicobacter</taxon>
    </lineage>
</organism>
<reference evidence="1 2" key="1">
    <citation type="submission" date="2017-03" db="EMBL/GenBank/DDBJ databases">
        <title>Genomic and clinical evidence uncovers the enterohepatic species Helicobacter valdiviensis as a potential human intestinal pathogen.</title>
        <authorList>
            <person name="Fresia P."/>
            <person name="Jara R."/>
            <person name="Sierra R."/>
            <person name="Ferres I."/>
            <person name="Greif G."/>
            <person name="Iraola G."/>
            <person name="Collado L."/>
        </authorList>
    </citation>
    <scope>NUCLEOTIDE SEQUENCE [LARGE SCALE GENOMIC DNA]</scope>
    <source>
        <strain evidence="1 2">WBE14</strain>
    </source>
</reference>
<proteinExistence type="predicted"/>
<dbReference type="AlphaFoldDB" id="A0A2W6MU93"/>
<evidence type="ECO:0000313" key="1">
    <source>
        <dbReference type="EMBL" id="PZT47972.1"/>
    </source>
</evidence>
<keyword evidence="2" id="KW-1185">Reference proteome</keyword>
<dbReference type="Proteomes" id="UP000249746">
    <property type="component" value="Unassembled WGS sequence"/>
</dbReference>